<accession>A0A8H5BGJ1</accession>
<sequence length="80" mass="9022">MQFKIIFATLALATSMVAAAPFDDITEIYYARNGQLKCHKYNYQLVCDTTHHCVNGVATHKPGTYAGNSFCEDHRSCWCE</sequence>
<gene>
    <name evidence="2" type="ORF">D9619_000249</name>
</gene>
<evidence type="ECO:0000313" key="2">
    <source>
        <dbReference type="EMBL" id="KAF5322638.1"/>
    </source>
</evidence>
<reference evidence="2 3" key="1">
    <citation type="journal article" date="2020" name="ISME J.">
        <title>Uncovering the hidden diversity of litter-decomposition mechanisms in mushroom-forming fungi.</title>
        <authorList>
            <person name="Floudas D."/>
            <person name="Bentzer J."/>
            <person name="Ahren D."/>
            <person name="Johansson T."/>
            <person name="Persson P."/>
            <person name="Tunlid A."/>
        </authorList>
    </citation>
    <scope>NUCLEOTIDE SEQUENCE [LARGE SCALE GENOMIC DNA]</scope>
    <source>
        <strain evidence="2 3">CBS 101986</strain>
    </source>
</reference>
<keyword evidence="3" id="KW-1185">Reference proteome</keyword>
<feature type="signal peptide" evidence="1">
    <location>
        <begin position="1"/>
        <end position="19"/>
    </location>
</feature>
<organism evidence="2 3">
    <name type="scientific">Psilocybe cf. subviscida</name>
    <dbReference type="NCBI Taxonomy" id="2480587"/>
    <lineage>
        <taxon>Eukaryota</taxon>
        <taxon>Fungi</taxon>
        <taxon>Dikarya</taxon>
        <taxon>Basidiomycota</taxon>
        <taxon>Agaricomycotina</taxon>
        <taxon>Agaricomycetes</taxon>
        <taxon>Agaricomycetidae</taxon>
        <taxon>Agaricales</taxon>
        <taxon>Agaricineae</taxon>
        <taxon>Strophariaceae</taxon>
        <taxon>Psilocybe</taxon>
    </lineage>
</organism>
<proteinExistence type="predicted"/>
<comment type="caution">
    <text evidence="2">The sequence shown here is derived from an EMBL/GenBank/DDBJ whole genome shotgun (WGS) entry which is preliminary data.</text>
</comment>
<keyword evidence="1" id="KW-0732">Signal</keyword>
<evidence type="ECO:0000313" key="3">
    <source>
        <dbReference type="Proteomes" id="UP000567179"/>
    </source>
</evidence>
<dbReference type="Proteomes" id="UP000567179">
    <property type="component" value="Unassembled WGS sequence"/>
</dbReference>
<evidence type="ECO:0000256" key="1">
    <source>
        <dbReference type="SAM" id="SignalP"/>
    </source>
</evidence>
<evidence type="ECO:0008006" key="4">
    <source>
        <dbReference type="Google" id="ProtNLM"/>
    </source>
</evidence>
<dbReference type="AlphaFoldDB" id="A0A8H5BGJ1"/>
<protein>
    <recommendedName>
        <fullName evidence="4">Antifungal protein</fullName>
    </recommendedName>
</protein>
<dbReference type="EMBL" id="JAACJJ010000028">
    <property type="protein sequence ID" value="KAF5322638.1"/>
    <property type="molecule type" value="Genomic_DNA"/>
</dbReference>
<name>A0A8H5BGJ1_9AGAR</name>
<feature type="chain" id="PRO_5034194251" description="Antifungal protein" evidence="1">
    <location>
        <begin position="20"/>
        <end position="80"/>
    </location>
</feature>